<evidence type="ECO:0000313" key="2">
    <source>
        <dbReference type="EMBL" id="CAH2216131.1"/>
    </source>
</evidence>
<protein>
    <submittedName>
        <fullName evidence="2">Jg235 protein</fullName>
    </submittedName>
</protein>
<feature type="compositionally biased region" description="Acidic residues" evidence="1">
    <location>
        <begin position="42"/>
        <end position="85"/>
    </location>
</feature>
<evidence type="ECO:0000256" key="1">
    <source>
        <dbReference type="SAM" id="MobiDB-lite"/>
    </source>
</evidence>
<dbReference type="Gene3D" id="3.30.70.2850">
    <property type="match status" value="1"/>
</dbReference>
<dbReference type="EMBL" id="CAKXAJ010014172">
    <property type="protein sequence ID" value="CAH2216131.1"/>
    <property type="molecule type" value="Genomic_DNA"/>
</dbReference>
<accession>A0A8S4QTI2</accession>
<dbReference type="Proteomes" id="UP000838756">
    <property type="component" value="Unassembled WGS sequence"/>
</dbReference>
<dbReference type="AlphaFoldDB" id="A0A8S4QTI2"/>
<keyword evidence="3" id="KW-1185">Reference proteome</keyword>
<reference evidence="2" key="1">
    <citation type="submission" date="2022-03" db="EMBL/GenBank/DDBJ databases">
        <authorList>
            <person name="Lindestad O."/>
        </authorList>
    </citation>
    <scope>NUCLEOTIDE SEQUENCE</scope>
</reference>
<organism evidence="2 3">
    <name type="scientific">Pararge aegeria aegeria</name>
    <dbReference type="NCBI Taxonomy" id="348720"/>
    <lineage>
        <taxon>Eukaryota</taxon>
        <taxon>Metazoa</taxon>
        <taxon>Ecdysozoa</taxon>
        <taxon>Arthropoda</taxon>
        <taxon>Hexapoda</taxon>
        <taxon>Insecta</taxon>
        <taxon>Pterygota</taxon>
        <taxon>Neoptera</taxon>
        <taxon>Endopterygota</taxon>
        <taxon>Lepidoptera</taxon>
        <taxon>Glossata</taxon>
        <taxon>Ditrysia</taxon>
        <taxon>Papilionoidea</taxon>
        <taxon>Nymphalidae</taxon>
        <taxon>Satyrinae</taxon>
        <taxon>Satyrini</taxon>
        <taxon>Parargina</taxon>
        <taxon>Pararge</taxon>
    </lineage>
</organism>
<sequence length="125" mass="14837">MVKIKSKGVGCRHLNKYTGEGNKKRVINPLTVLRAFFALQDAIDDDDDDDDEDEDDEEEEEEEEEQEQEQEEEEEEEEEEDDDDDCYFKLTRRFFKIKSAQHVFFKLEDTLVVLILSYILRLPPV</sequence>
<evidence type="ECO:0000313" key="3">
    <source>
        <dbReference type="Proteomes" id="UP000838756"/>
    </source>
</evidence>
<feature type="region of interest" description="Disordered" evidence="1">
    <location>
        <begin position="41"/>
        <end position="85"/>
    </location>
</feature>
<proteinExistence type="predicted"/>
<name>A0A8S4QTI2_9NEOP</name>
<comment type="caution">
    <text evidence="2">The sequence shown here is derived from an EMBL/GenBank/DDBJ whole genome shotgun (WGS) entry which is preliminary data.</text>
</comment>
<gene>
    <name evidence="2" type="primary">jg235</name>
    <name evidence="2" type="ORF">PAEG_LOCUS4200</name>
</gene>